<feature type="transmembrane region" description="Helical" evidence="1">
    <location>
        <begin position="293"/>
        <end position="316"/>
    </location>
</feature>
<keyword evidence="1" id="KW-0812">Transmembrane</keyword>
<dbReference type="AlphaFoldDB" id="A0A0F4ZED6"/>
<evidence type="ECO:0008006" key="6">
    <source>
        <dbReference type="Google" id="ProtNLM"/>
    </source>
</evidence>
<feature type="domain" description="Calcium channel YVC1-like C-terminal transmembrane" evidence="3">
    <location>
        <begin position="266"/>
        <end position="535"/>
    </location>
</feature>
<dbReference type="PANTHER" id="PTHR35859">
    <property type="entry name" value="NONSELECTIVE CATION CHANNEL PROTEIN"/>
    <property type="match status" value="1"/>
</dbReference>
<dbReference type="InterPro" id="IPR056337">
    <property type="entry name" value="LHD_YVC1"/>
</dbReference>
<evidence type="ECO:0000259" key="3">
    <source>
        <dbReference type="Pfam" id="PF23317"/>
    </source>
</evidence>
<dbReference type="InterPro" id="IPR052971">
    <property type="entry name" value="TRP_calcium_channel"/>
</dbReference>
<feature type="transmembrane region" description="Helical" evidence="1">
    <location>
        <begin position="377"/>
        <end position="397"/>
    </location>
</feature>
<feature type="transmembrane region" description="Helical" evidence="1">
    <location>
        <begin position="438"/>
        <end position="459"/>
    </location>
</feature>
<feature type="transmembrane region" description="Helical" evidence="1">
    <location>
        <begin position="240"/>
        <end position="257"/>
    </location>
</feature>
<dbReference type="Pfam" id="PF23317">
    <property type="entry name" value="YVC1_C"/>
    <property type="match status" value="1"/>
</dbReference>
<evidence type="ECO:0000313" key="4">
    <source>
        <dbReference type="EMBL" id="KKA28258.1"/>
    </source>
</evidence>
<dbReference type="OrthoDB" id="301415at2759"/>
<dbReference type="PANTHER" id="PTHR35859:SF4">
    <property type="entry name" value="MEMBRANE CHANNEL PROTEIN, PUTATIVE (AFU_ORTHOLOGUE AFUA_6G11300)-RELATED"/>
    <property type="match status" value="1"/>
</dbReference>
<evidence type="ECO:0000313" key="5">
    <source>
        <dbReference type="Proteomes" id="UP000033483"/>
    </source>
</evidence>
<comment type="caution">
    <text evidence="4">The sequence shown here is derived from an EMBL/GenBank/DDBJ whole genome shotgun (WGS) entry which is preliminary data.</text>
</comment>
<evidence type="ECO:0000256" key="1">
    <source>
        <dbReference type="SAM" id="Phobius"/>
    </source>
</evidence>
<sequence>MPRHSLSSLLGLSPDPESRASSWLQHERHGLLPQFQQNLPSAFDPVHVTKTALRIRFLIAECVPCELDETLITRPHSTVITAKVVAAARDAGGPEYAACVVFCLLVCKQWFQRQSMAELWDADLHRLRATACEVVAKALIENEQDMGFLMHAVLLRRYAVVVDGQPTPAVNVIEKAVDLHALRVICSSGYQRCIAYLWRGWLVQDENDPSQFVEYSQRADVRFVAHLDPDRIRAPRYQNATQLAVSVAYLALYTAAINSINAGGALDAAELALYVFTLGYVMDELTKLWKAGWHILGFWNALNGSLYSLLLVSLGFRIVGLAHPEGTDGREHWATMSYNLLACSAPLFWTRLLLYLDGVRFFGAMLVVLKVMMKESLIFFALLAVVVIGFLQAFVGLDLADDLEADDVFFIVKAMANAVMGSPEYDGFDRFAPPFGLVLYYLFTFVVMVILLNILIALYGSAYSDIYENANDEFLALFAHKTMQFVRAPDENVYIPPFNLVELAVAAVTEWWMDKAAFERLNDCVMAVIYSPVLLVAAWVDTRAARSITLNRLRGEDDDDVVEEWEQMGDSMDMEADGWAKTVQEARSNVEEEPAVQEVKKLAAEVAELRAMVAEVKELVANN</sequence>
<dbReference type="Pfam" id="PF23190">
    <property type="entry name" value="LHD_TRPY1"/>
    <property type="match status" value="1"/>
</dbReference>
<dbReference type="InterPro" id="IPR056336">
    <property type="entry name" value="YVC1_C"/>
</dbReference>
<dbReference type="EMBL" id="LAEV01001371">
    <property type="protein sequence ID" value="KKA28258.1"/>
    <property type="molecule type" value="Genomic_DNA"/>
</dbReference>
<protein>
    <recommendedName>
        <fullName evidence="6">Ion transport domain-containing protein</fullName>
    </recommendedName>
</protein>
<gene>
    <name evidence="4" type="ORF">TD95_005429</name>
</gene>
<keyword evidence="1" id="KW-0472">Membrane</keyword>
<feature type="domain" description="YVC1 N-terminal linker helical" evidence="2">
    <location>
        <begin position="48"/>
        <end position="227"/>
    </location>
</feature>
<evidence type="ECO:0000259" key="2">
    <source>
        <dbReference type="Pfam" id="PF23190"/>
    </source>
</evidence>
<accession>A0A0F4ZED6</accession>
<keyword evidence="5" id="KW-1185">Reference proteome</keyword>
<name>A0A0F4ZED6_9PEZI</name>
<reference evidence="4 5" key="1">
    <citation type="submission" date="2015-03" db="EMBL/GenBank/DDBJ databases">
        <authorList>
            <person name="Radwan O."/>
            <person name="Al-Naeli F.A."/>
            <person name="Rendon G.A."/>
            <person name="Fields C."/>
        </authorList>
    </citation>
    <scope>NUCLEOTIDE SEQUENCE [LARGE SCALE GENOMIC DNA]</scope>
    <source>
        <strain evidence="4">CR-DP1</strain>
    </source>
</reference>
<proteinExistence type="predicted"/>
<organism evidence="4 5">
    <name type="scientific">Thielaviopsis punctulata</name>
    <dbReference type="NCBI Taxonomy" id="72032"/>
    <lineage>
        <taxon>Eukaryota</taxon>
        <taxon>Fungi</taxon>
        <taxon>Dikarya</taxon>
        <taxon>Ascomycota</taxon>
        <taxon>Pezizomycotina</taxon>
        <taxon>Sordariomycetes</taxon>
        <taxon>Hypocreomycetidae</taxon>
        <taxon>Microascales</taxon>
        <taxon>Ceratocystidaceae</taxon>
        <taxon>Thielaviopsis</taxon>
    </lineage>
</organism>
<dbReference type="Proteomes" id="UP000033483">
    <property type="component" value="Unassembled WGS sequence"/>
</dbReference>
<feature type="transmembrane region" description="Helical" evidence="1">
    <location>
        <begin position="336"/>
        <end position="356"/>
    </location>
</feature>
<keyword evidence="1" id="KW-1133">Transmembrane helix</keyword>